<name>A0A6I6G6H3_9BACT</name>
<dbReference type="Gene3D" id="3.40.50.10740">
    <property type="entry name" value="Class I glutamine amidotransferase-like"/>
    <property type="match status" value="1"/>
</dbReference>
<organism evidence="9 10">
    <name type="scientific">Phnomibacter ginsenosidimutans</name>
    <dbReference type="NCBI Taxonomy" id="2676868"/>
    <lineage>
        <taxon>Bacteria</taxon>
        <taxon>Pseudomonadati</taxon>
        <taxon>Bacteroidota</taxon>
        <taxon>Chitinophagia</taxon>
        <taxon>Chitinophagales</taxon>
        <taxon>Chitinophagaceae</taxon>
        <taxon>Phnomibacter</taxon>
    </lineage>
</organism>
<keyword evidence="10" id="KW-1185">Reference proteome</keyword>
<dbReference type="InterPro" id="IPR040449">
    <property type="entry name" value="Peptidase_S66_N"/>
</dbReference>
<dbReference type="AlphaFoldDB" id="A0A6I6G6H3"/>
<feature type="active site" description="Charge relay system" evidence="6">
    <location>
        <position position="278"/>
    </location>
</feature>
<comment type="similarity">
    <text evidence="1">Belongs to the peptidase S66 family.</text>
</comment>
<evidence type="ECO:0000259" key="8">
    <source>
        <dbReference type="Pfam" id="PF17676"/>
    </source>
</evidence>
<dbReference type="PIRSF" id="PIRSF028757">
    <property type="entry name" value="LD-carboxypeptidase"/>
    <property type="match status" value="1"/>
</dbReference>
<feature type="domain" description="LD-carboxypeptidase N-terminal" evidence="7">
    <location>
        <begin position="17"/>
        <end position="133"/>
    </location>
</feature>
<dbReference type="InterPro" id="IPR027478">
    <property type="entry name" value="LdcA_N"/>
</dbReference>
<feature type="active site" description="Nucleophile" evidence="6">
    <location>
        <position position="113"/>
    </location>
</feature>
<keyword evidence="5" id="KW-0720">Serine protease</keyword>
<evidence type="ECO:0000256" key="5">
    <source>
        <dbReference type="ARBA" id="ARBA00022825"/>
    </source>
</evidence>
<evidence type="ECO:0000313" key="10">
    <source>
        <dbReference type="Proteomes" id="UP000426027"/>
    </source>
</evidence>
<dbReference type="RefSeq" id="WP_157478643.1">
    <property type="nucleotide sequence ID" value="NZ_CP046566.1"/>
</dbReference>
<dbReference type="Gene3D" id="3.50.30.60">
    <property type="entry name" value="LD-carboxypeptidase A C-terminal domain-like"/>
    <property type="match status" value="1"/>
</dbReference>
<proteinExistence type="inferred from homology"/>
<dbReference type="InterPro" id="IPR003507">
    <property type="entry name" value="S66_fam"/>
</dbReference>
<accession>A0A6I6G6H3</accession>
<keyword evidence="4" id="KW-0378">Hydrolase</keyword>
<protein>
    <submittedName>
        <fullName evidence="9">LD-carboxypeptidase</fullName>
    </submittedName>
</protein>
<evidence type="ECO:0000256" key="6">
    <source>
        <dbReference type="PIRSR" id="PIRSR028757-1"/>
    </source>
</evidence>
<dbReference type="GO" id="GO:0004180">
    <property type="term" value="F:carboxypeptidase activity"/>
    <property type="evidence" value="ECO:0007669"/>
    <property type="project" value="UniProtKB-KW"/>
</dbReference>
<gene>
    <name evidence="9" type="ORF">GLV81_09410</name>
</gene>
<evidence type="ECO:0000256" key="1">
    <source>
        <dbReference type="ARBA" id="ARBA00010233"/>
    </source>
</evidence>
<dbReference type="KEGG" id="fls:GLV81_09410"/>
<dbReference type="SUPFAM" id="SSF141986">
    <property type="entry name" value="LD-carboxypeptidase A C-terminal domain-like"/>
    <property type="match status" value="1"/>
</dbReference>
<dbReference type="SUPFAM" id="SSF52317">
    <property type="entry name" value="Class I glutamine amidotransferase-like"/>
    <property type="match status" value="1"/>
</dbReference>
<evidence type="ECO:0000256" key="2">
    <source>
        <dbReference type="ARBA" id="ARBA00022645"/>
    </source>
</evidence>
<evidence type="ECO:0000313" key="9">
    <source>
        <dbReference type="EMBL" id="QGW28286.1"/>
    </source>
</evidence>
<dbReference type="EMBL" id="CP046566">
    <property type="protein sequence ID" value="QGW28286.1"/>
    <property type="molecule type" value="Genomic_DNA"/>
</dbReference>
<dbReference type="PANTHER" id="PTHR30237">
    <property type="entry name" value="MURAMOYLTETRAPEPTIDE CARBOXYPEPTIDASE"/>
    <property type="match status" value="1"/>
</dbReference>
<keyword evidence="2 9" id="KW-0121">Carboxypeptidase</keyword>
<reference evidence="9 10" key="1">
    <citation type="submission" date="2019-11" db="EMBL/GenBank/DDBJ databases">
        <authorList>
            <person name="Im W.T."/>
        </authorList>
    </citation>
    <scope>NUCLEOTIDE SEQUENCE [LARGE SCALE GENOMIC DNA]</scope>
    <source>
        <strain evidence="9 10">SB-02</strain>
    </source>
</reference>
<dbReference type="InterPro" id="IPR027461">
    <property type="entry name" value="Carboxypeptidase_A_C_sf"/>
</dbReference>
<dbReference type="Pfam" id="PF02016">
    <property type="entry name" value="Peptidase_S66"/>
    <property type="match status" value="1"/>
</dbReference>
<dbReference type="PANTHER" id="PTHR30237:SF2">
    <property type="entry name" value="MUREIN TETRAPEPTIDE CARBOXYPEPTIDASE"/>
    <property type="match status" value="1"/>
</dbReference>
<sequence length="305" mass="33377">MAKAIITPPYLRKGATVGIVCPAGYMPAAKTLTCQQTLQSWGFQVKLGKTVGHQHFYFSGTDEERLQDLQAMMDDPTVDAILCGRGGYGTSRIIDQLNWKKFRQHPKWIIGFSDITVLHSFLFTKLRTASLHAPMANAFNDGGAHDEYVQSLRKALTGKKANYTCAVHACNKPGKATGQLVGGNLSLIAHQIGTPSDVDTKGKILFLEDVGEYLYNVDRMLLQLDRAGKLKGLAGLIIGGFTDNKDTTTPFGNTIDEIIAHRIAAYNFPVCFGFPVSHEKENVALKVGATFSLQVGKQKVMLKEL</sequence>
<dbReference type="CDD" id="cd07025">
    <property type="entry name" value="Peptidase_S66"/>
    <property type="match status" value="1"/>
</dbReference>
<feature type="active site" description="Charge relay system" evidence="6">
    <location>
        <position position="208"/>
    </location>
</feature>
<evidence type="ECO:0000259" key="7">
    <source>
        <dbReference type="Pfam" id="PF02016"/>
    </source>
</evidence>
<evidence type="ECO:0000256" key="4">
    <source>
        <dbReference type="ARBA" id="ARBA00022801"/>
    </source>
</evidence>
<dbReference type="Pfam" id="PF17676">
    <property type="entry name" value="Peptidase_S66C"/>
    <property type="match status" value="1"/>
</dbReference>
<dbReference type="GO" id="GO:0006508">
    <property type="term" value="P:proteolysis"/>
    <property type="evidence" value="ECO:0007669"/>
    <property type="project" value="UniProtKB-KW"/>
</dbReference>
<keyword evidence="3" id="KW-0645">Protease</keyword>
<evidence type="ECO:0000256" key="3">
    <source>
        <dbReference type="ARBA" id="ARBA00022670"/>
    </source>
</evidence>
<dbReference type="Proteomes" id="UP000426027">
    <property type="component" value="Chromosome"/>
</dbReference>
<dbReference type="InterPro" id="IPR029062">
    <property type="entry name" value="Class_I_gatase-like"/>
</dbReference>
<dbReference type="GO" id="GO:0008236">
    <property type="term" value="F:serine-type peptidase activity"/>
    <property type="evidence" value="ECO:0007669"/>
    <property type="project" value="UniProtKB-KW"/>
</dbReference>
<dbReference type="InterPro" id="IPR040921">
    <property type="entry name" value="Peptidase_S66C"/>
</dbReference>
<feature type="domain" description="LD-carboxypeptidase C-terminal" evidence="8">
    <location>
        <begin position="177"/>
        <end position="293"/>
    </location>
</feature>